<keyword evidence="13" id="KW-1185">Reference proteome</keyword>
<feature type="transmembrane region" description="Helical" evidence="9">
    <location>
        <begin position="78"/>
        <end position="97"/>
    </location>
</feature>
<dbReference type="Pfam" id="PF01545">
    <property type="entry name" value="Cation_efflux"/>
    <property type="match status" value="1"/>
</dbReference>
<dbReference type="NCBIfam" id="TIGR01297">
    <property type="entry name" value="CDF"/>
    <property type="match status" value="1"/>
</dbReference>
<dbReference type="InterPro" id="IPR027469">
    <property type="entry name" value="Cation_efflux_TMD_sf"/>
</dbReference>
<comment type="subcellular location">
    <subcellularLocation>
        <location evidence="1">Membrane</location>
        <topology evidence="1">Multi-pass membrane protein</topology>
    </subcellularLocation>
</comment>
<dbReference type="PANTHER" id="PTHR11562">
    <property type="entry name" value="CATION EFFLUX PROTEIN/ ZINC TRANSPORTER"/>
    <property type="match status" value="1"/>
</dbReference>
<keyword evidence="5" id="KW-0862">Zinc</keyword>
<feature type="transmembrane region" description="Helical" evidence="9">
    <location>
        <begin position="145"/>
        <end position="171"/>
    </location>
</feature>
<dbReference type="GO" id="GO:0005385">
    <property type="term" value="F:zinc ion transmembrane transporter activity"/>
    <property type="evidence" value="ECO:0007669"/>
    <property type="project" value="TreeGrafter"/>
</dbReference>
<evidence type="ECO:0000256" key="5">
    <source>
        <dbReference type="ARBA" id="ARBA00022906"/>
    </source>
</evidence>
<evidence type="ECO:0000256" key="6">
    <source>
        <dbReference type="ARBA" id="ARBA00022989"/>
    </source>
</evidence>
<organism evidence="12 13">
    <name type="scientific">Tanticharoenia sakaeratensis NBRC 103193</name>
    <dbReference type="NCBI Taxonomy" id="1231623"/>
    <lineage>
        <taxon>Bacteria</taxon>
        <taxon>Pseudomonadati</taxon>
        <taxon>Pseudomonadota</taxon>
        <taxon>Alphaproteobacteria</taxon>
        <taxon>Acetobacterales</taxon>
        <taxon>Acetobacteraceae</taxon>
        <taxon>Tanticharoenia</taxon>
    </lineage>
</organism>
<evidence type="ECO:0000256" key="2">
    <source>
        <dbReference type="ARBA" id="ARBA00008873"/>
    </source>
</evidence>
<keyword evidence="4 9" id="KW-0812">Transmembrane</keyword>
<dbReference type="SUPFAM" id="SSF160240">
    <property type="entry name" value="Cation efflux protein cytoplasmic domain-like"/>
    <property type="match status" value="1"/>
</dbReference>
<comment type="caution">
    <text evidence="12">The sequence shown here is derived from an EMBL/GenBank/DDBJ whole genome shotgun (WGS) entry which is preliminary data.</text>
</comment>
<keyword evidence="6 9" id="KW-1133">Transmembrane helix</keyword>
<protein>
    <submittedName>
        <fullName evidence="12">Cation diffusion facilitator family transporter</fullName>
    </submittedName>
</protein>
<evidence type="ECO:0000259" key="11">
    <source>
        <dbReference type="Pfam" id="PF16916"/>
    </source>
</evidence>
<dbReference type="InterPro" id="IPR036837">
    <property type="entry name" value="Cation_efflux_CTD_sf"/>
</dbReference>
<dbReference type="InterPro" id="IPR058533">
    <property type="entry name" value="Cation_efflux_TM"/>
</dbReference>
<feature type="transmembrane region" description="Helical" evidence="9">
    <location>
        <begin position="109"/>
        <end position="133"/>
    </location>
</feature>
<evidence type="ECO:0000256" key="3">
    <source>
        <dbReference type="ARBA" id="ARBA00022448"/>
    </source>
</evidence>
<keyword evidence="5" id="KW-0864">Zinc transport</keyword>
<proteinExistence type="inferred from homology"/>
<evidence type="ECO:0000256" key="9">
    <source>
        <dbReference type="SAM" id="Phobius"/>
    </source>
</evidence>
<dbReference type="GO" id="GO:0005886">
    <property type="term" value="C:plasma membrane"/>
    <property type="evidence" value="ECO:0007669"/>
    <property type="project" value="TreeGrafter"/>
</dbReference>
<evidence type="ECO:0000256" key="8">
    <source>
        <dbReference type="ARBA" id="ARBA00023136"/>
    </source>
</evidence>
<name>A0A0D6MGN1_9PROT</name>
<evidence type="ECO:0000256" key="7">
    <source>
        <dbReference type="ARBA" id="ARBA00023065"/>
    </source>
</evidence>
<dbReference type="Gene3D" id="1.20.1510.10">
    <property type="entry name" value="Cation efflux protein transmembrane domain"/>
    <property type="match status" value="1"/>
</dbReference>
<feature type="domain" description="Cation efflux protein transmembrane" evidence="10">
    <location>
        <begin position="13"/>
        <end position="198"/>
    </location>
</feature>
<feature type="transmembrane region" description="Helical" evidence="9">
    <location>
        <begin position="7"/>
        <end position="28"/>
    </location>
</feature>
<dbReference type="PANTHER" id="PTHR11562:SF17">
    <property type="entry name" value="RE54080P-RELATED"/>
    <property type="match status" value="1"/>
</dbReference>
<dbReference type="Pfam" id="PF16916">
    <property type="entry name" value="ZT_dimer"/>
    <property type="match status" value="1"/>
</dbReference>
<reference evidence="12 13" key="1">
    <citation type="submission" date="2012-10" db="EMBL/GenBank/DDBJ databases">
        <title>Genome sequencing of Tanticharoenia sakaeratensis NBRC 103193.</title>
        <authorList>
            <person name="Azuma Y."/>
            <person name="Hadano H."/>
            <person name="Hirakawa H."/>
            <person name="Matsushita K."/>
        </authorList>
    </citation>
    <scope>NUCLEOTIDE SEQUENCE [LARGE SCALE GENOMIC DNA]</scope>
    <source>
        <strain evidence="12 13">NBRC 103193</strain>
    </source>
</reference>
<keyword evidence="8 9" id="KW-0472">Membrane</keyword>
<comment type="similarity">
    <text evidence="2">Belongs to the cation diffusion facilitator (CDF) transporter (TC 2.A.4) family. SLC30A subfamily.</text>
</comment>
<dbReference type="InterPro" id="IPR027470">
    <property type="entry name" value="Cation_efflux_CTD"/>
</dbReference>
<dbReference type="STRING" id="1231623.Tasa_002_052"/>
<feature type="domain" description="Cation efflux protein cytoplasmic" evidence="11">
    <location>
        <begin position="206"/>
        <end position="282"/>
    </location>
</feature>
<gene>
    <name evidence="12" type="ORF">Tasa_002_052</name>
</gene>
<dbReference type="InterPro" id="IPR050681">
    <property type="entry name" value="CDF/SLC30A"/>
</dbReference>
<keyword evidence="3" id="KW-0813">Transport</keyword>
<evidence type="ECO:0000313" key="13">
    <source>
        <dbReference type="Proteomes" id="UP000032679"/>
    </source>
</evidence>
<accession>A0A0D6MGN1</accession>
<keyword evidence="7" id="KW-0406">Ion transport</keyword>
<evidence type="ECO:0000259" key="10">
    <source>
        <dbReference type="Pfam" id="PF01545"/>
    </source>
</evidence>
<dbReference type="AlphaFoldDB" id="A0A0D6MGN1"/>
<dbReference type="EMBL" id="BALE01000002">
    <property type="protein sequence ID" value="GAN52772.1"/>
    <property type="molecule type" value="Genomic_DNA"/>
</dbReference>
<evidence type="ECO:0000256" key="4">
    <source>
        <dbReference type="ARBA" id="ARBA00022692"/>
    </source>
</evidence>
<dbReference type="InterPro" id="IPR002524">
    <property type="entry name" value="Cation_efflux"/>
</dbReference>
<dbReference type="SUPFAM" id="SSF161111">
    <property type="entry name" value="Cation efflux protein transmembrane domain-like"/>
    <property type="match status" value="1"/>
</dbReference>
<sequence>MHAPANFGAAFAIGISLNVAYVIAEAIWGVLAHAMALLADAGHNLSDILGLLAAWVAQHLARRAPSARFTYGLRRSTILSALGNATVLLIVTGGVIWESMLRLWHPEPVAGRVVMIVAAVGILVNGGTALLFARGSKGDLNLRGVFTHMAADALMALGVVVTGFVIMLTGWRVLDPIVSLVVSGIVIVSTWSLLRGSLDLALDAVPPGLDEPTVAAALRGLDGVVDLHDLHIWPMSTTETALTAHLVHDPLLASNALDALLRTASSMLRARFGIVHVTLQLEMAPCESICALHAGPSPA</sequence>
<evidence type="ECO:0000313" key="12">
    <source>
        <dbReference type="EMBL" id="GAN52772.1"/>
    </source>
</evidence>
<evidence type="ECO:0000256" key="1">
    <source>
        <dbReference type="ARBA" id="ARBA00004141"/>
    </source>
</evidence>
<dbReference type="Proteomes" id="UP000032679">
    <property type="component" value="Unassembled WGS sequence"/>
</dbReference>
<feature type="transmembrane region" description="Helical" evidence="9">
    <location>
        <begin position="177"/>
        <end position="194"/>
    </location>
</feature>